<evidence type="ECO:0000259" key="10">
    <source>
        <dbReference type="Pfam" id="PF07715"/>
    </source>
</evidence>
<dbReference type="InterPro" id="IPR036942">
    <property type="entry name" value="Beta-barrel_TonB_sf"/>
</dbReference>
<dbReference type="SUPFAM" id="SSF56935">
    <property type="entry name" value="Porins"/>
    <property type="match status" value="1"/>
</dbReference>
<dbReference type="Pfam" id="PF07715">
    <property type="entry name" value="Plug"/>
    <property type="match status" value="1"/>
</dbReference>
<keyword evidence="6 8" id="KW-0472">Membrane</keyword>
<keyword evidence="3 8" id="KW-1134">Transmembrane beta strand</keyword>
<dbReference type="Gene3D" id="2.40.170.20">
    <property type="entry name" value="TonB-dependent receptor, beta-barrel domain"/>
    <property type="match status" value="1"/>
</dbReference>
<dbReference type="Pfam" id="PF13715">
    <property type="entry name" value="CarbopepD_reg_2"/>
    <property type="match status" value="1"/>
</dbReference>
<dbReference type="EMBL" id="VBAP01000117">
    <property type="protein sequence ID" value="TMI71260.1"/>
    <property type="molecule type" value="Genomic_DNA"/>
</dbReference>
<evidence type="ECO:0000256" key="4">
    <source>
        <dbReference type="ARBA" id="ARBA00022692"/>
    </source>
</evidence>
<name>A0A537IIZ7_9BACT</name>
<comment type="subcellular location">
    <subcellularLocation>
        <location evidence="1 8">Cell outer membrane</location>
        <topology evidence="1 8">Multi-pass membrane protein</topology>
    </subcellularLocation>
</comment>
<keyword evidence="2 8" id="KW-0813">Transport</keyword>
<organism evidence="11 12">
    <name type="scientific">Candidatus Segetimicrobium genomatis</name>
    <dbReference type="NCBI Taxonomy" id="2569760"/>
    <lineage>
        <taxon>Bacteria</taxon>
        <taxon>Bacillati</taxon>
        <taxon>Candidatus Sysuimicrobiota</taxon>
        <taxon>Candidatus Sysuimicrobiia</taxon>
        <taxon>Candidatus Sysuimicrobiales</taxon>
        <taxon>Candidatus Segetimicrobiaceae</taxon>
        <taxon>Candidatus Segetimicrobium</taxon>
    </lineage>
</organism>
<accession>A0A537IIZ7</accession>
<dbReference type="PANTHER" id="PTHR30069">
    <property type="entry name" value="TONB-DEPENDENT OUTER MEMBRANE RECEPTOR"/>
    <property type="match status" value="1"/>
</dbReference>
<dbReference type="InterPro" id="IPR008969">
    <property type="entry name" value="CarboxyPept-like_regulatory"/>
</dbReference>
<sequence length="1091" mass="117163">MLPRRQPPPEKLDPADPPLTPRPRGDMSGSASRSRGQYARNLAAPHPGRRPAIAGSRSPLTSHSVGRPTFPARPGGIMSRGSWYAATLLSLCAPFPVQAQNREVTGKVVNATTKEAVPYATVSVVGGIQAAQANERGEFRIVVPPSALTLGARAIGYKGGQARVAPEQPSVEIALERDILRLEAVLVTGEATTAESKNAPTAVRNITAEQLNTVPAQSAEQALQGKVPGAFINMNSGAPGGGGQMQIRGVTTILGNGQPLFVVDGVIISNDQIASGANTITNAAFSTSRANIASNQDNGTNRLSDLVMGDIESVQVLEGAAAAAAIYGSRATNGVVIIKTRRGRVGEAQFHVTQRLGAYDAIRLPGSRRFANKAAAFDAAEANIGDSARAAQIVDSVYAVNPNPFFDYQGQLYGQHDLSYETGLTASGGTQSARYFLSGLAKRDYGTMINTSAQRQALRLNADFDIGSRVTLGVGATVLRSVNDRGISNNDNTFTSPIYALAYTPAILDLAQPDAQGNYRENPFPGGGGTSASNPFQTMANITNREDIWRQLGSATLRWNAVMTDQHRLELSVIGGVDRFNQDNQVYSPNFLQYEGADGFRGHAVQGNSNSRFANGSINAVWTFTPGAALRATTSLGLQASSQETNTFRVQARGLLPSVTLINQGTQTSFQDKARINDQALYGQEEVLALKERLYVSAGIRADRSSANGDQHKFFFFPKGAASYRFLSPIAHVDEVKLRAAVGQSGNRPRYGDRDLVLSVLGLIGGANGVGVPLTIGNPSVEPERMTEQEYGVDARLFDERIALEATYFNRRITKLLLQAPLAPTAGFGNQIFNGGKLESKGWELGLTANPIRGSQGLNDLFRATFYTLDQKILELPVPRFVVASSGFGTAFGRSRIAQGASTTAIWGNAPIGPGGARVDTIIGDATPDFEMQFSNDFTWKAFSVGVLVDWRKGGDVSDMTQTLFDEGRTSRDYDQPSPNPTVGATLGAYRYNTWGQGNDARVYVQDGSFVKLREVTLSYTLPQQWIGRVFGNTVRTARVSLSGRNLAIWSHYWGMDPEVNNFGNQNVSRFVDLAPYPPNRSFFFSVDVGF</sequence>
<dbReference type="GO" id="GO:0044718">
    <property type="term" value="P:siderophore transmembrane transport"/>
    <property type="evidence" value="ECO:0007669"/>
    <property type="project" value="TreeGrafter"/>
</dbReference>
<evidence type="ECO:0000256" key="8">
    <source>
        <dbReference type="PROSITE-ProRule" id="PRU01360"/>
    </source>
</evidence>
<evidence type="ECO:0000256" key="2">
    <source>
        <dbReference type="ARBA" id="ARBA00022448"/>
    </source>
</evidence>
<dbReference type="Gene3D" id="2.170.130.10">
    <property type="entry name" value="TonB-dependent receptor, plug domain"/>
    <property type="match status" value="1"/>
</dbReference>
<dbReference type="NCBIfam" id="TIGR04056">
    <property type="entry name" value="OMP_RagA_SusC"/>
    <property type="match status" value="1"/>
</dbReference>
<evidence type="ECO:0000256" key="1">
    <source>
        <dbReference type="ARBA" id="ARBA00004571"/>
    </source>
</evidence>
<evidence type="ECO:0000256" key="3">
    <source>
        <dbReference type="ARBA" id="ARBA00022452"/>
    </source>
</evidence>
<reference evidence="11 12" key="1">
    <citation type="journal article" date="2019" name="Nat. Microbiol.">
        <title>Mediterranean grassland soil C-N compound turnover is dependent on rainfall and depth, and is mediated by genomically divergent microorganisms.</title>
        <authorList>
            <person name="Diamond S."/>
            <person name="Andeer P.F."/>
            <person name="Li Z."/>
            <person name="Crits-Christoph A."/>
            <person name="Burstein D."/>
            <person name="Anantharaman K."/>
            <person name="Lane K.R."/>
            <person name="Thomas B.C."/>
            <person name="Pan C."/>
            <person name="Northen T.R."/>
            <person name="Banfield J.F."/>
        </authorList>
    </citation>
    <scope>NUCLEOTIDE SEQUENCE [LARGE SCALE GENOMIC DNA]</scope>
    <source>
        <strain evidence="11">NP_8</strain>
    </source>
</reference>
<proteinExistence type="inferred from homology"/>
<keyword evidence="4 8" id="KW-0812">Transmembrane</keyword>
<dbReference type="Gene3D" id="2.60.40.1120">
    <property type="entry name" value="Carboxypeptidase-like, regulatory domain"/>
    <property type="match status" value="1"/>
</dbReference>
<gene>
    <name evidence="11" type="ORF">E6H05_12780</name>
</gene>
<dbReference type="GO" id="GO:0009279">
    <property type="term" value="C:cell outer membrane"/>
    <property type="evidence" value="ECO:0007669"/>
    <property type="project" value="UniProtKB-SubCell"/>
</dbReference>
<comment type="caution">
    <text evidence="11">The sequence shown here is derived from an EMBL/GenBank/DDBJ whole genome shotgun (WGS) entry which is preliminary data.</text>
</comment>
<dbReference type="InterPro" id="IPR039426">
    <property type="entry name" value="TonB-dep_rcpt-like"/>
</dbReference>
<dbReference type="SUPFAM" id="SSF49464">
    <property type="entry name" value="Carboxypeptidase regulatory domain-like"/>
    <property type="match status" value="1"/>
</dbReference>
<dbReference type="Proteomes" id="UP000318834">
    <property type="component" value="Unassembled WGS sequence"/>
</dbReference>
<dbReference type="InterPro" id="IPR012910">
    <property type="entry name" value="Plug_dom"/>
</dbReference>
<evidence type="ECO:0000313" key="11">
    <source>
        <dbReference type="EMBL" id="TMI71260.1"/>
    </source>
</evidence>
<dbReference type="PANTHER" id="PTHR30069:SF29">
    <property type="entry name" value="HEMOGLOBIN AND HEMOGLOBIN-HAPTOGLOBIN-BINDING PROTEIN 1-RELATED"/>
    <property type="match status" value="1"/>
</dbReference>
<protein>
    <submittedName>
        <fullName evidence="11">SusC/RagA family TonB-linked outer membrane protein</fullName>
    </submittedName>
</protein>
<dbReference type="PROSITE" id="PS52016">
    <property type="entry name" value="TONB_DEPENDENT_REC_3"/>
    <property type="match status" value="1"/>
</dbReference>
<dbReference type="GO" id="GO:0015344">
    <property type="term" value="F:siderophore uptake transmembrane transporter activity"/>
    <property type="evidence" value="ECO:0007669"/>
    <property type="project" value="TreeGrafter"/>
</dbReference>
<comment type="similarity">
    <text evidence="8">Belongs to the TonB-dependent receptor family.</text>
</comment>
<evidence type="ECO:0000256" key="5">
    <source>
        <dbReference type="ARBA" id="ARBA00022729"/>
    </source>
</evidence>
<dbReference type="AlphaFoldDB" id="A0A537IIZ7"/>
<dbReference type="InterPro" id="IPR037066">
    <property type="entry name" value="Plug_dom_sf"/>
</dbReference>
<evidence type="ECO:0000313" key="12">
    <source>
        <dbReference type="Proteomes" id="UP000318834"/>
    </source>
</evidence>
<keyword evidence="7 8" id="KW-0998">Cell outer membrane</keyword>
<dbReference type="InterPro" id="IPR023996">
    <property type="entry name" value="TonB-dep_OMP_SusC/RagA"/>
</dbReference>
<feature type="region of interest" description="Disordered" evidence="9">
    <location>
        <begin position="1"/>
        <end position="76"/>
    </location>
</feature>
<evidence type="ECO:0000256" key="6">
    <source>
        <dbReference type="ARBA" id="ARBA00023136"/>
    </source>
</evidence>
<keyword evidence="5" id="KW-0732">Signal</keyword>
<evidence type="ECO:0000256" key="9">
    <source>
        <dbReference type="SAM" id="MobiDB-lite"/>
    </source>
</evidence>
<feature type="domain" description="TonB-dependent receptor plug" evidence="10">
    <location>
        <begin position="197"/>
        <end position="335"/>
    </location>
</feature>
<evidence type="ECO:0000256" key="7">
    <source>
        <dbReference type="ARBA" id="ARBA00023237"/>
    </source>
</evidence>